<keyword evidence="4" id="KW-0614">Plasmid</keyword>
<evidence type="ECO:0000256" key="2">
    <source>
        <dbReference type="ARBA" id="ARBA00009035"/>
    </source>
</evidence>
<geneLocation type="plasmid" evidence="4 5">
    <name>unnamed1</name>
</geneLocation>
<evidence type="ECO:0000256" key="3">
    <source>
        <dbReference type="ARBA" id="ARBA00022490"/>
    </source>
</evidence>
<evidence type="ECO:0000313" key="5">
    <source>
        <dbReference type="Proteomes" id="UP000092018"/>
    </source>
</evidence>
<proteinExistence type="inferred from homology"/>
<dbReference type="GO" id="GO:0003690">
    <property type="term" value="F:double-stranded DNA binding"/>
    <property type="evidence" value="ECO:0007669"/>
    <property type="project" value="TreeGrafter"/>
</dbReference>
<dbReference type="PANTHER" id="PTHR38772">
    <property type="match status" value="1"/>
</dbReference>
<sequence length="330" mass="36826">MTSVKVTGIIAHQLSKDEYSGELAMRVREEALDEWCPKTVDLVVRLHRTFNTKPSKFGEFKSDSEFKELLTRVRAGESGFPAFSVDVSRRLVSELSKYAFADAGVLVFAQYRFLATEYLMIALIPQSDSLKMGEDLGIQSTDYLDMERITVATCIDLSMLESTGSHPRGVRYTKGRSGRAVSDFFLDTLGAYPGLNVQNQNLMLVQAVSDFVAEGSLDEAESNEVYRDVHRYCKEMAGEQGDVSLSGLNDAAEGLGQYIQANGYDIEPEFPVDANVMRKLTQFKGKVRGMSIVFNKELLNERVFYDVETDTLSIKGVPPSLRNELVREIG</sequence>
<name>A0AAN1CUJ2_9VIBR</name>
<keyword evidence="3" id="KW-0963">Cytoplasm</keyword>
<dbReference type="EMBL" id="CP016179">
    <property type="protein sequence ID" value="ANO35572.1"/>
    <property type="molecule type" value="Genomic_DNA"/>
</dbReference>
<protein>
    <recommendedName>
        <fullName evidence="6">Nucleoid-associated protein YejK</fullName>
    </recommendedName>
</protein>
<dbReference type="KEGG" id="vbr:A6E01_20380"/>
<evidence type="ECO:0008006" key="6">
    <source>
        <dbReference type="Google" id="ProtNLM"/>
    </source>
</evidence>
<reference evidence="4 5" key="1">
    <citation type="submission" date="2016-06" db="EMBL/GenBank/DDBJ databases">
        <title>Adaptive Radiation by Waves of Gene Transfer Leads to Fine-Scale Resource Partitioning in Marine Microbes.</title>
        <authorList>
            <person name="Hehemann J.-H."/>
            <person name="Arevalo P."/>
            <person name="Datta M.S."/>
            <person name="Yu X."/>
            <person name="Corzett C."/>
            <person name="Henschel A."/>
            <person name="Preheim S.P."/>
            <person name="Timberlake S."/>
            <person name="Alm E.J."/>
            <person name="Polz M.F."/>
        </authorList>
    </citation>
    <scope>NUCLEOTIDE SEQUENCE [LARGE SCALE GENOMIC DNA]</scope>
    <source>
        <strain evidence="4 5">FF50</strain>
        <plasmid evidence="4 5">unnamed1</plasmid>
    </source>
</reference>
<dbReference type="GO" id="GO:0043590">
    <property type="term" value="C:bacterial nucleoid"/>
    <property type="evidence" value="ECO:0007669"/>
    <property type="project" value="TreeGrafter"/>
</dbReference>
<evidence type="ECO:0000313" key="4">
    <source>
        <dbReference type="EMBL" id="ANO35572.1"/>
    </source>
</evidence>
<gene>
    <name evidence="4" type="ORF">A6E01_20380</name>
</gene>
<dbReference type="RefSeq" id="WP_065211331.1">
    <property type="nucleotide sequence ID" value="NZ_CP016179.1"/>
</dbReference>
<comment type="subcellular location">
    <subcellularLocation>
        <location evidence="1">Cytoplasm</location>
        <location evidence="1">Nucleoid</location>
    </subcellularLocation>
</comment>
<organism evidence="4 5">
    <name type="scientific">Vibrio breoganii</name>
    <dbReference type="NCBI Taxonomy" id="553239"/>
    <lineage>
        <taxon>Bacteria</taxon>
        <taxon>Pseudomonadati</taxon>
        <taxon>Pseudomonadota</taxon>
        <taxon>Gammaproteobacteria</taxon>
        <taxon>Vibrionales</taxon>
        <taxon>Vibrionaceae</taxon>
        <taxon>Vibrio</taxon>
    </lineage>
</organism>
<dbReference type="InterPro" id="IPR007358">
    <property type="entry name" value="Nucleoid_associated_NdpA"/>
</dbReference>
<evidence type="ECO:0000256" key="1">
    <source>
        <dbReference type="ARBA" id="ARBA00004453"/>
    </source>
</evidence>
<dbReference type="PANTHER" id="PTHR38772:SF1">
    <property type="entry name" value="NUCLEOID-ASSOCIATED PROTEIN YEJK"/>
    <property type="match status" value="1"/>
</dbReference>
<dbReference type="GO" id="GO:0003727">
    <property type="term" value="F:single-stranded RNA binding"/>
    <property type="evidence" value="ECO:0007669"/>
    <property type="project" value="TreeGrafter"/>
</dbReference>
<dbReference type="AlphaFoldDB" id="A0AAN1CUJ2"/>
<comment type="similarity">
    <text evidence="2">Belongs to the YejK family.</text>
</comment>
<accession>A0AAN1CUJ2</accession>
<dbReference type="Pfam" id="PF04245">
    <property type="entry name" value="NA37"/>
    <property type="match status" value="1"/>
</dbReference>
<dbReference type="Proteomes" id="UP000092018">
    <property type="component" value="Plasmid unnamed1"/>
</dbReference>